<protein>
    <submittedName>
        <fullName evidence="3">Uncharacterized protein</fullName>
    </submittedName>
</protein>
<dbReference type="AlphaFoldDB" id="X1J8S2"/>
<accession>X1J8S2</accession>
<keyword evidence="2" id="KW-0812">Transmembrane</keyword>
<dbReference type="EMBL" id="BARU01030136">
    <property type="protein sequence ID" value="GAH74779.1"/>
    <property type="molecule type" value="Genomic_DNA"/>
</dbReference>
<evidence type="ECO:0000256" key="1">
    <source>
        <dbReference type="SAM" id="MobiDB-lite"/>
    </source>
</evidence>
<reference evidence="3" key="1">
    <citation type="journal article" date="2014" name="Front. Microbiol.">
        <title>High frequency of phylogenetically diverse reductive dehalogenase-homologous genes in deep subseafloor sedimentary metagenomes.</title>
        <authorList>
            <person name="Kawai M."/>
            <person name="Futagami T."/>
            <person name="Toyoda A."/>
            <person name="Takaki Y."/>
            <person name="Nishi S."/>
            <person name="Hori S."/>
            <person name="Arai W."/>
            <person name="Tsubouchi T."/>
            <person name="Morono Y."/>
            <person name="Uchiyama I."/>
            <person name="Ito T."/>
            <person name="Fujiyama A."/>
            <person name="Inagaki F."/>
            <person name="Takami H."/>
        </authorList>
    </citation>
    <scope>NUCLEOTIDE SEQUENCE</scope>
    <source>
        <strain evidence="3">Expedition CK06-06</strain>
    </source>
</reference>
<comment type="caution">
    <text evidence="3">The sequence shown here is derived from an EMBL/GenBank/DDBJ whole genome shotgun (WGS) entry which is preliminary data.</text>
</comment>
<feature type="transmembrane region" description="Helical" evidence="2">
    <location>
        <begin position="6"/>
        <end position="33"/>
    </location>
</feature>
<organism evidence="3">
    <name type="scientific">marine sediment metagenome</name>
    <dbReference type="NCBI Taxonomy" id="412755"/>
    <lineage>
        <taxon>unclassified sequences</taxon>
        <taxon>metagenomes</taxon>
        <taxon>ecological metagenomes</taxon>
    </lineage>
</organism>
<evidence type="ECO:0000313" key="3">
    <source>
        <dbReference type="EMBL" id="GAH74779.1"/>
    </source>
</evidence>
<feature type="compositionally biased region" description="Low complexity" evidence="1">
    <location>
        <begin position="57"/>
        <end position="67"/>
    </location>
</feature>
<feature type="region of interest" description="Disordered" evidence="1">
    <location>
        <begin position="54"/>
        <end position="73"/>
    </location>
</feature>
<keyword evidence="2" id="KW-1133">Transmembrane helix</keyword>
<gene>
    <name evidence="3" type="ORF">S03H2_47868</name>
</gene>
<evidence type="ECO:0000256" key="2">
    <source>
        <dbReference type="SAM" id="Phobius"/>
    </source>
</evidence>
<proteinExistence type="predicted"/>
<name>X1J8S2_9ZZZZ</name>
<sequence>MVVVVLVIMGMPVIVPMTVMVVVIVPAVTMAVIMMMIMRMFDRCLAVAAAADRTHQSTSSSLTRISSPPVTCN</sequence>
<keyword evidence="2" id="KW-0472">Membrane</keyword>